<evidence type="ECO:0000313" key="3">
    <source>
        <dbReference type="Proteomes" id="UP000481861"/>
    </source>
</evidence>
<reference evidence="2 3" key="1">
    <citation type="submission" date="2020-01" db="EMBL/GenBank/DDBJ databases">
        <authorList>
            <consortium name="DOE Joint Genome Institute"/>
            <person name="Haridas S."/>
            <person name="Albert R."/>
            <person name="Binder M."/>
            <person name="Bloem J."/>
            <person name="Labutti K."/>
            <person name="Salamov A."/>
            <person name="Andreopoulos B."/>
            <person name="Baker S.E."/>
            <person name="Barry K."/>
            <person name="Bills G."/>
            <person name="Bluhm B.H."/>
            <person name="Cannon C."/>
            <person name="Castanera R."/>
            <person name="Culley D.E."/>
            <person name="Daum C."/>
            <person name="Ezra D."/>
            <person name="Gonzalez J.B."/>
            <person name="Henrissat B."/>
            <person name="Kuo A."/>
            <person name="Liang C."/>
            <person name="Lipzen A."/>
            <person name="Lutzoni F."/>
            <person name="Magnuson J."/>
            <person name="Mondo S."/>
            <person name="Nolan M."/>
            <person name="Ohm R."/>
            <person name="Pangilinan J."/>
            <person name="Park H.-J.H."/>
            <person name="Ramirez L."/>
            <person name="Alfaro M."/>
            <person name="Sun H."/>
            <person name="Tritt A."/>
            <person name="Yoshinaga Y."/>
            <person name="Zwiers L.-H.L."/>
            <person name="Turgeon B.G."/>
            <person name="Goodwin S.B."/>
            <person name="Spatafora J.W."/>
            <person name="Crous P.W."/>
            <person name="Grigoriev I.V."/>
        </authorList>
    </citation>
    <scope>NUCLEOTIDE SEQUENCE [LARGE SCALE GENOMIC DNA]</scope>
    <source>
        <strain evidence="2 3">CBS 611.86</strain>
    </source>
</reference>
<feature type="region of interest" description="Disordered" evidence="1">
    <location>
        <begin position="1"/>
        <end position="30"/>
    </location>
</feature>
<proteinExistence type="predicted"/>
<organism evidence="2 3">
    <name type="scientific">Massariosphaeria phaeospora</name>
    <dbReference type="NCBI Taxonomy" id="100035"/>
    <lineage>
        <taxon>Eukaryota</taxon>
        <taxon>Fungi</taxon>
        <taxon>Dikarya</taxon>
        <taxon>Ascomycota</taxon>
        <taxon>Pezizomycotina</taxon>
        <taxon>Dothideomycetes</taxon>
        <taxon>Pleosporomycetidae</taxon>
        <taxon>Pleosporales</taxon>
        <taxon>Pleosporales incertae sedis</taxon>
        <taxon>Massariosphaeria</taxon>
    </lineage>
</organism>
<name>A0A7C8IDL2_9PLEO</name>
<dbReference type="PROSITE" id="PS51257">
    <property type="entry name" value="PROKAR_LIPOPROTEIN"/>
    <property type="match status" value="1"/>
</dbReference>
<gene>
    <name evidence="2" type="ORF">BDV95DRAFT_604628</name>
</gene>
<comment type="caution">
    <text evidence="2">The sequence shown here is derived from an EMBL/GenBank/DDBJ whole genome shotgun (WGS) entry which is preliminary data.</text>
</comment>
<dbReference type="Proteomes" id="UP000481861">
    <property type="component" value="Unassembled WGS sequence"/>
</dbReference>
<dbReference type="AlphaFoldDB" id="A0A7C8IDL2"/>
<protein>
    <submittedName>
        <fullName evidence="2">Uncharacterized protein</fullName>
    </submittedName>
</protein>
<evidence type="ECO:0000313" key="2">
    <source>
        <dbReference type="EMBL" id="KAF2874451.1"/>
    </source>
</evidence>
<sequence length="114" mass="12240">MSSKPSSSSTSGQAPSPTTTPTTTTSCTQSRAALLTQRTALRTRLTLINSRITLVTSKSISTFLVLEANALLTAEEQQRRERALQLEALALEKHVLEMELEAVGARITELGVAV</sequence>
<dbReference type="EMBL" id="JAADJZ010000006">
    <property type="protein sequence ID" value="KAF2874451.1"/>
    <property type="molecule type" value="Genomic_DNA"/>
</dbReference>
<keyword evidence="3" id="KW-1185">Reference proteome</keyword>
<accession>A0A7C8IDL2</accession>
<evidence type="ECO:0000256" key="1">
    <source>
        <dbReference type="SAM" id="MobiDB-lite"/>
    </source>
</evidence>